<dbReference type="Pfam" id="PF00588">
    <property type="entry name" value="SpoU_methylase"/>
    <property type="match status" value="1"/>
</dbReference>
<organism evidence="4 5">
    <name type="scientific">Candidatus Merdimorpha stercoravium</name>
    <dbReference type="NCBI Taxonomy" id="2840863"/>
    <lineage>
        <taxon>Bacteria</taxon>
        <taxon>Pseudomonadati</taxon>
        <taxon>Bacteroidota</taxon>
        <taxon>Flavobacteriia</taxon>
        <taxon>Flavobacteriales</taxon>
        <taxon>Candidatus Merdimorpha</taxon>
    </lineage>
</organism>
<dbReference type="Proteomes" id="UP000824161">
    <property type="component" value="Unassembled WGS sequence"/>
</dbReference>
<evidence type="ECO:0000313" key="4">
    <source>
        <dbReference type="EMBL" id="HIT98592.1"/>
    </source>
</evidence>
<dbReference type="AlphaFoldDB" id="A0A9D1HCU3"/>
<dbReference type="SUPFAM" id="SSF75217">
    <property type="entry name" value="alpha/beta knot"/>
    <property type="match status" value="1"/>
</dbReference>
<dbReference type="InterPro" id="IPR051259">
    <property type="entry name" value="rRNA_Methyltransferase"/>
</dbReference>
<reference evidence="4" key="2">
    <citation type="journal article" date="2021" name="PeerJ">
        <title>Extensive microbial diversity within the chicken gut microbiome revealed by metagenomics and culture.</title>
        <authorList>
            <person name="Gilroy R."/>
            <person name="Ravi A."/>
            <person name="Getino M."/>
            <person name="Pursley I."/>
            <person name="Horton D.L."/>
            <person name="Alikhan N.F."/>
            <person name="Baker D."/>
            <person name="Gharbi K."/>
            <person name="Hall N."/>
            <person name="Watson M."/>
            <person name="Adriaenssens E.M."/>
            <person name="Foster-Nyarko E."/>
            <person name="Jarju S."/>
            <person name="Secka A."/>
            <person name="Antonio M."/>
            <person name="Oren A."/>
            <person name="Chaudhuri R.R."/>
            <person name="La Ragione R."/>
            <person name="Hildebrand F."/>
            <person name="Pallen M.J."/>
        </authorList>
    </citation>
    <scope>NUCLEOTIDE SEQUENCE</scope>
    <source>
        <strain evidence="4">1383</strain>
    </source>
</reference>
<dbReference type="InterPro" id="IPR001537">
    <property type="entry name" value="SpoU_MeTrfase"/>
</dbReference>
<dbReference type="EMBL" id="DVLY01000181">
    <property type="protein sequence ID" value="HIT98592.1"/>
    <property type="molecule type" value="Genomic_DNA"/>
</dbReference>
<dbReference type="PANTHER" id="PTHR43191:SF2">
    <property type="entry name" value="RRNA METHYLTRANSFERASE 3, MITOCHONDRIAL"/>
    <property type="match status" value="1"/>
</dbReference>
<sequence length="201" mass="20838">MARAVCPCPVECVTQAQIGRISAQSTPEGVLAVCEIPQWGEPDFSPGRVVLALDGVRDPGNLGTIVRTADWFGVRDVVCSPDTVDLYNPKTVQATMGSIARVRVHYRDLPALLGDCPLPVYGTFLEGDDVFRAGCAAEGVIVIGNEANGISAAVARVVGRRLTIPRFAGAQGPESLNAAIAAAIVTAQLCAGGRGGKNPGK</sequence>
<keyword evidence="2" id="KW-0808">Transferase</keyword>
<evidence type="ECO:0000313" key="5">
    <source>
        <dbReference type="Proteomes" id="UP000824161"/>
    </source>
</evidence>
<keyword evidence="1 4" id="KW-0489">Methyltransferase</keyword>
<evidence type="ECO:0000256" key="2">
    <source>
        <dbReference type="ARBA" id="ARBA00022679"/>
    </source>
</evidence>
<dbReference type="InterPro" id="IPR029026">
    <property type="entry name" value="tRNA_m1G_MTases_N"/>
</dbReference>
<accession>A0A9D1HCU3</accession>
<proteinExistence type="predicted"/>
<gene>
    <name evidence="4" type="ORF">IAC44_07130</name>
</gene>
<comment type="caution">
    <text evidence="4">The sequence shown here is derived from an EMBL/GenBank/DDBJ whole genome shotgun (WGS) entry which is preliminary data.</text>
</comment>
<dbReference type="GO" id="GO:0003723">
    <property type="term" value="F:RNA binding"/>
    <property type="evidence" value="ECO:0007669"/>
    <property type="project" value="InterPro"/>
</dbReference>
<protein>
    <submittedName>
        <fullName evidence="4">RNA methyltransferase</fullName>
    </submittedName>
</protein>
<dbReference type="CDD" id="cd18109">
    <property type="entry name" value="SpoU-like_RNA-MTase"/>
    <property type="match status" value="1"/>
</dbReference>
<evidence type="ECO:0000259" key="3">
    <source>
        <dbReference type="Pfam" id="PF00588"/>
    </source>
</evidence>
<name>A0A9D1HCU3_9FLAO</name>
<evidence type="ECO:0000256" key="1">
    <source>
        <dbReference type="ARBA" id="ARBA00022603"/>
    </source>
</evidence>
<dbReference type="InterPro" id="IPR029028">
    <property type="entry name" value="Alpha/beta_knot_MTases"/>
</dbReference>
<dbReference type="PANTHER" id="PTHR43191">
    <property type="entry name" value="RRNA METHYLTRANSFERASE 3"/>
    <property type="match status" value="1"/>
</dbReference>
<dbReference type="GO" id="GO:0032259">
    <property type="term" value="P:methylation"/>
    <property type="evidence" value="ECO:0007669"/>
    <property type="project" value="UniProtKB-KW"/>
</dbReference>
<dbReference type="GO" id="GO:0006396">
    <property type="term" value="P:RNA processing"/>
    <property type="evidence" value="ECO:0007669"/>
    <property type="project" value="InterPro"/>
</dbReference>
<dbReference type="Gene3D" id="3.40.1280.10">
    <property type="match status" value="1"/>
</dbReference>
<dbReference type="GO" id="GO:0008173">
    <property type="term" value="F:RNA methyltransferase activity"/>
    <property type="evidence" value="ECO:0007669"/>
    <property type="project" value="InterPro"/>
</dbReference>
<feature type="domain" description="tRNA/rRNA methyltransferase SpoU type" evidence="3">
    <location>
        <begin position="49"/>
        <end position="186"/>
    </location>
</feature>
<reference evidence="4" key="1">
    <citation type="submission" date="2020-10" db="EMBL/GenBank/DDBJ databases">
        <authorList>
            <person name="Gilroy R."/>
        </authorList>
    </citation>
    <scope>NUCLEOTIDE SEQUENCE</scope>
    <source>
        <strain evidence="4">1383</strain>
    </source>
</reference>